<proteinExistence type="predicted"/>
<dbReference type="PANTHER" id="PTHR11439:SF509">
    <property type="entry name" value="RNA-DIRECTED DNA POLYMERASE"/>
    <property type="match status" value="1"/>
</dbReference>
<name>A0ABQ4ZM97_9ASTR</name>
<protein>
    <submittedName>
        <fullName evidence="3">Retrovirus-related pol polyprotein from transposon TNT 1-94</fullName>
    </submittedName>
</protein>
<dbReference type="PANTHER" id="PTHR11439">
    <property type="entry name" value="GAG-POL-RELATED RETROTRANSPOSON"/>
    <property type="match status" value="1"/>
</dbReference>
<feature type="domain" description="Reverse transcriptase Ty1/copia-type" evidence="2">
    <location>
        <begin position="29"/>
        <end position="76"/>
    </location>
</feature>
<reference evidence="3" key="1">
    <citation type="journal article" date="2022" name="Int. J. Mol. Sci.">
        <title>Draft Genome of Tanacetum Coccineum: Genomic Comparison of Closely Related Tanacetum-Family Plants.</title>
        <authorList>
            <person name="Yamashiro T."/>
            <person name="Shiraishi A."/>
            <person name="Nakayama K."/>
            <person name="Satake H."/>
        </authorList>
    </citation>
    <scope>NUCLEOTIDE SEQUENCE</scope>
</reference>
<feature type="compositionally biased region" description="Basic and acidic residues" evidence="1">
    <location>
        <begin position="478"/>
        <end position="487"/>
    </location>
</feature>
<feature type="region of interest" description="Disordered" evidence="1">
    <location>
        <begin position="577"/>
        <end position="641"/>
    </location>
</feature>
<evidence type="ECO:0000256" key="1">
    <source>
        <dbReference type="SAM" id="MobiDB-lite"/>
    </source>
</evidence>
<dbReference type="CDD" id="cd09272">
    <property type="entry name" value="RNase_HI_RT_Ty1"/>
    <property type="match status" value="1"/>
</dbReference>
<comment type="caution">
    <text evidence="3">The sequence shown here is derived from an EMBL/GenBank/DDBJ whole genome shotgun (WGS) entry which is preliminary data.</text>
</comment>
<dbReference type="Pfam" id="PF07727">
    <property type="entry name" value="RVT_2"/>
    <property type="match status" value="1"/>
</dbReference>
<reference evidence="3" key="2">
    <citation type="submission" date="2022-01" db="EMBL/GenBank/DDBJ databases">
        <authorList>
            <person name="Yamashiro T."/>
            <person name="Shiraishi A."/>
            <person name="Satake H."/>
            <person name="Nakayama K."/>
        </authorList>
    </citation>
    <scope>NUCLEOTIDE SEQUENCE</scope>
</reference>
<evidence type="ECO:0000259" key="2">
    <source>
        <dbReference type="Pfam" id="PF07727"/>
    </source>
</evidence>
<keyword evidence="4" id="KW-1185">Reference proteome</keyword>
<evidence type="ECO:0000313" key="4">
    <source>
        <dbReference type="Proteomes" id="UP001151760"/>
    </source>
</evidence>
<sequence length="647" mass="74292">MKYHPLDQVIGDPSKTVMTRQKLQTDYEIWKNKCDAKNIMVRNKSRLVAKGYRQEEDIDFEESFAHVARLEAVRMLKKALYSLKQAPRAWYDKLSSFLIGHGFTKVHQSPHGIFISQSQYVIELLKKHGLDECVSMSTPMATKKLDADLQGTPTDQTTYRRMIGGLMYIIASRPDIAYATFVCARYQARPMVKHLKEVKRIFRYLRQSYNMGLCWSSKKQDCTAMFTAEAEYVSLFACCVQVIWMRTQLLDYGYKYNQILMYCDSKSAIAISCNLVQHSKTKHIDIRYHFIKEHVEKGTVKLYFVGTEYKLADLFTKALPKERFEYLVHRIGRYKDRVGMNIPAWMISEEMKHMEHYRMTPSAPRSPNPNMDAGVSSALKRSTVIRLRIPQRRSTRLTPPAPVPNVDKADEIILQDTLQVSLAEHKSREEQEARENVELVNEHLASVEIKKMVEGTENVIDDSSNHRNNDQNIPGTRLESRSDKESPEVEITNAEEVEITNAEELFDTLADHLQEVMVESLPTMVDKHIKEQVKKQVPEQVKVQVPVYVAKGAEISSQIQKVIANDIPSLVDASTTCRTPTIRPRDQDDPHDNARPEGENSAKRKKTSEYEAYVTGESSSGQVNEKEQGPSSPGNQRSNWIDYWLLD</sequence>
<dbReference type="EMBL" id="BQNB010011396">
    <property type="protein sequence ID" value="GJS90042.1"/>
    <property type="molecule type" value="Genomic_DNA"/>
</dbReference>
<feature type="compositionally biased region" description="Polar residues" evidence="1">
    <location>
        <begin position="616"/>
        <end position="639"/>
    </location>
</feature>
<feature type="compositionally biased region" description="Basic and acidic residues" evidence="1">
    <location>
        <begin position="583"/>
        <end position="602"/>
    </location>
</feature>
<feature type="region of interest" description="Disordered" evidence="1">
    <location>
        <begin position="458"/>
        <end position="488"/>
    </location>
</feature>
<evidence type="ECO:0000313" key="3">
    <source>
        <dbReference type="EMBL" id="GJS90042.1"/>
    </source>
</evidence>
<dbReference type="Proteomes" id="UP001151760">
    <property type="component" value="Unassembled WGS sequence"/>
</dbReference>
<dbReference type="InterPro" id="IPR013103">
    <property type="entry name" value="RVT_2"/>
</dbReference>
<organism evidence="3 4">
    <name type="scientific">Tanacetum coccineum</name>
    <dbReference type="NCBI Taxonomy" id="301880"/>
    <lineage>
        <taxon>Eukaryota</taxon>
        <taxon>Viridiplantae</taxon>
        <taxon>Streptophyta</taxon>
        <taxon>Embryophyta</taxon>
        <taxon>Tracheophyta</taxon>
        <taxon>Spermatophyta</taxon>
        <taxon>Magnoliopsida</taxon>
        <taxon>eudicotyledons</taxon>
        <taxon>Gunneridae</taxon>
        <taxon>Pentapetalae</taxon>
        <taxon>asterids</taxon>
        <taxon>campanulids</taxon>
        <taxon>Asterales</taxon>
        <taxon>Asteraceae</taxon>
        <taxon>Asteroideae</taxon>
        <taxon>Anthemideae</taxon>
        <taxon>Anthemidinae</taxon>
        <taxon>Tanacetum</taxon>
    </lineage>
</organism>
<accession>A0ABQ4ZM97</accession>
<gene>
    <name evidence="3" type="ORF">Tco_0772678</name>
</gene>